<organism evidence="19 20">
    <name type="scientific">Thermogutta terrifontis</name>
    <dbReference type="NCBI Taxonomy" id="1331910"/>
    <lineage>
        <taxon>Bacteria</taxon>
        <taxon>Pseudomonadati</taxon>
        <taxon>Planctomycetota</taxon>
        <taxon>Planctomycetia</taxon>
        <taxon>Pirellulales</taxon>
        <taxon>Thermoguttaceae</taxon>
        <taxon>Thermogutta</taxon>
    </lineage>
</organism>
<evidence type="ECO:0000256" key="11">
    <source>
        <dbReference type="ARBA" id="ARBA00036904"/>
    </source>
</evidence>
<evidence type="ECO:0000256" key="13">
    <source>
        <dbReference type="ARBA" id="ARBA00040794"/>
    </source>
</evidence>
<evidence type="ECO:0000256" key="2">
    <source>
        <dbReference type="ARBA" id="ARBA00005582"/>
    </source>
</evidence>
<keyword evidence="6" id="KW-0227">DNA damage</keyword>
<evidence type="ECO:0000256" key="6">
    <source>
        <dbReference type="ARBA" id="ARBA00022763"/>
    </source>
</evidence>
<evidence type="ECO:0000256" key="14">
    <source>
        <dbReference type="ARBA" id="ARBA00041592"/>
    </source>
</evidence>
<gene>
    <name evidence="19" type="ORF">THTE_0756</name>
</gene>
<evidence type="ECO:0000256" key="8">
    <source>
        <dbReference type="ARBA" id="ARBA00022842"/>
    </source>
</evidence>
<evidence type="ECO:0000313" key="19">
    <source>
        <dbReference type="EMBL" id="ASV73358.1"/>
    </source>
</evidence>
<comment type="similarity">
    <text evidence="2 17">Belongs to the Nudix hydrolase family.</text>
</comment>
<dbReference type="PANTHER" id="PTHR47707:SF1">
    <property type="entry name" value="NUDIX HYDROLASE FAMILY PROTEIN"/>
    <property type="match status" value="1"/>
</dbReference>
<keyword evidence="4" id="KW-0235">DNA replication</keyword>
<dbReference type="AlphaFoldDB" id="A0A286RBM6"/>
<evidence type="ECO:0000256" key="5">
    <source>
        <dbReference type="ARBA" id="ARBA00022723"/>
    </source>
</evidence>
<reference evidence="19 20" key="1">
    <citation type="journal article" name="Front. Microbiol.">
        <title>Sugar Metabolism of the First Thermophilic Planctomycete Thermogutta terrifontis: Comparative Genomic and Transcriptomic Approaches.</title>
        <authorList>
            <person name="Elcheninov A.G."/>
            <person name="Menzel P."/>
            <person name="Gudbergsdottir S.R."/>
            <person name="Slesarev A.I."/>
            <person name="Kadnikov V.V."/>
            <person name="Krogh A."/>
            <person name="Bonch-Osmolovskaya E.A."/>
            <person name="Peng X."/>
            <person name="Kublanov I.V."/>
        </authorList>
    </citation>
    <scope>NUCLEOTIDE SEQUENCE [LARGE SCALE GENOMIC DNA]</scope>
    <source>
        <strain evidence="19 20">R1</strain>
    </source>
</reference>
<dbReference type="InterPro" id="IPR020084">
    <property type="entry name" value="NUDIX_hydrolase_CS"/>
</dbReference>
<keyword evidence="3" id="KW-0515">Mutator protein</keyword>
<dbReference type="InterPro" id="IPR047127">
    <property type="entry name" value="MutT-like"/>
</dbReference>
<dbReference type="PROSITE" id="PS00893">
    <property type="entry name" value="NUDIX_BOX"/>
    <property type="match status" value="1"/>
</dbReference>
<dbReference type="PANTHER" id="PTHR47707">
    <property type="entry name" value="8-OXO-DGTP DIPHOSPHATASE"/>
    <property type="match status" value="1"/>
</dbReference>
<evidence type="ECO:0000256" key="17">
    <source>
        <dbReference type="RuleBase" id="RU003476"/>
    </source>
</evidence>
<dbReference type="Pfam" id="PF00293">
    <property type="entry name" value="NUDIX"/>
    <property type="match status" value="1"/>
</dbReference>
<dbReference type="EMBL" id="CP018477">
    <property type="protein sequence ID" value="ASV73358.1"/>
    <property type="molecule type" value="Genomic_DNA"/>
</dbReference>
<evidence type="ECO:0000256" key="9">
    <source>
        <dbReference type="ARBA" id="ARBA00023204"/>
    </source>
</evidence>
<dbReference type="InterPro" id="IPR020476">
    <property type="entry name" value="Nudix_hydrolase"/>
</dbReference>
<evidence type="ECO:0000256" key="4">
    <source>
        <dbReference type="ARBA" id="ARBA00022705"/>
    </source>
</evidence>
<dbReference type="InterPro" id="IPR000086">
    <property type="entry name" value="NUDIX_hydrolase_dom"/>
</dbReference>
<evidence type="ECO:0000256" key="10">
    <source>
        <dbReference type="ARBA" id="ARBA00035861"/>
    </source>
</evidence>
<dbReference type="GO" id="GO:0035539">
    <property type="term" value="F:8-oxo-7,8-dihydrodeoxyguanosine triphosphate pyrophosphatase activity"/>
    <property type="evidence" value="ECO:0007669"/>
    <property type="project" value="UniProtKB-EC"/>
</dbReference>
<dbReference type="Proteomes" id="UP000215086">
    <property type="component" value="Chromosome"/>
</dbReference>
<evidence type="ECO:0000256" key="12">
    <source>
        <dbReference type="ARBA" id="ARBA00038905"/>
    </source>
</evidence>
<accession>A0A286RBM6</accession>
<dbReference type="GO" id="GO:0006260">
    <property type="term" value="P:DNA replication"/>
    <property type="evidence" value="ECO:0007669"/>
    <property type="project" value="UniProtKB-KW"/>
</dbReference>
<keyword evidence="8" id="KW-0460">Magnesium</keyword>
<dbReference type="GO" id="GO:0006281">
    <property type="term" value="P:DNA repair"/>
    <property type="evidence" value="ECO:0007669"/>
    <property type="project" value="UniProtKB-KW"/>
</dbReference>
<evidence type="ECO:0000313" key="20">
    <source>
        <dbReference type="Proteomes" id="UP000215086"/>
    </source>
</evidence>
<name>A0A286RBM6_9BACT</name>
<comment type="catalytic activity">
    <reaction evidence="11">
        <text>8-oxo-GTP + H2O = 8-oxo-GMP + diphosphate + H(+)</text>
        <dbReference type="Rhea" id="RHEA:67616"/>
        <dbReference type="ChEBI" id="CHEBI:15377"/>
        <dbReference type="ChEBI" id="CHEBI:15378"/>
        <dbReference type="ChEBI" id="CHEBI:33019"/>
        <dbReference type="ChEBI" id="CHEBI:143553"/>
        <dbReference type="ChEBI" id="CHEBI:145694"/>
    </reaction>
</comment>
<evidence type="ECO:0000256" key="16">
    <source>
        <dbReference type="ARBA" id="ARBA00042798"/>
    </source>
</evidence>
<evidence type="ECO:0000259" key="18">
    <source>
        <dbReference type="PROSITE" id="PS51462"/>
    </source>
</evidence>
<evidence type="ECO:0000256" key="15">
    <source>
        <dbReference type="ARBA" id="ARBA00041979"/>
    </source>
</evidence>
<dbReference type="Gene3D" id="3.90.79.10">
    <property type="entry name" value="Nucleoside Triphosphate Pyrophosphohydrolase"/>
    <property type="match status" value="1"/>
</dbReference>
<comment type="catalytic activity">
    <reaction evidence="10">
        <text>8-oxo-dGTP + H2O = 8-oxo-dGMP + diphosphate + H(+)</text>
        <dbReference type="Rhea" id="RHEA:31575"/>
        <dbReference type="ChEBI" id="CHEBI:15377"/>
        <dbReference type="ChEBI" id="CHEBI:15378"/>
        <dbReference type="ChEBI" id="CHEBI:33019"/>
        <dbReference type="ChEBI" id="CHEBI:63224"/>
        <dbReference type="ChEBI" id="CHEBI:77896"/>
        <dbReference type="EC" id="3.6.1.55"/>
    </reaction>
</comment>
<dbReference type="KEGG" id="ttf:THTE_0756"/>
<dbReference type="InterPro" id="IPR015797">
    <property type="entry name" value="NUDIX_hydrolase-like_dom_sf"/>
</dbReference>
<dbReference type="PRINTS" id="PR00502">
    <property type="entry name" value="NUDIXFAMILY"/>
</dbReference>
<protein>
    <recommendedName>
        <fullName evidence="13">8-oxo-dGTP diphosphatase</fullName>
        <ecNumber evidence="12">3.6.1.55</ecNumber>
    </recommendedName>
    <alternativeName>
        <fullName evidence="16">7,8-dihydro-8-oxoguanine-triphosphatase</fullName>
    </alternativeName>
    <alternativeName>
        <fullName evidence="15">Mutator protein MutT</fullName>
    </alternativeName>
    <alternativeName>
        <fullName evidence="14">dGTP pyrophosphohydrolase</fullName>
    </alternativeName>
</protein>
<dbReference type="EC" id="3.6.1.55" evidence="12"/>
<evidence type="ECO:0000256" key="3">
    <source>
        <dbReference type="ARBA" id="ARBA00022457"/>
    </source>
</evidence>
<evidence type="ECO:0000256" key="1">
    <source>
        <dbReference type="ARBA" id="ARBA00001946"/>
    </source>
</evidence>
<sequence>MRSVISGSTFQKNSTTLVIMNDSQRASERNEQQVAVAVIHFKDLVLVGRRPPGRPWAGYLEFPGGRLQPGESWQEAAQREALEETGLSVTIEAHLLTVHADYDYGRLEIRFFSAVPAAESLPTPRAPFFWLDIARLLPEDFPPANAAVIAQLRQRLLSQR</sequence>
<keyword evidence="5" id="KW-0479">Metal-binding</keyword>
<dbReference type="GO" id="GO:0046872">
    <property type="term" value="F:metal ion binding"/>
    <property type="evidence" value="ECO:0007669"/>
    <property type="project" value="UniProtKB-KW"/>
</dbReference>
<comment type="cofactor">
    <cofactor evidence="1">
        <name>Mg(2+)</name>
        <dbReference type="ChEBI" id="CHEBI:18420"/>
    </cofactor>
</comment>
<dbReference type="GO" id="GO:0008413">
    <property type="term" value="F:8-oxo-7,8-dihydroguanosine triphosphate pyrophosphatase activity"/>
    <property type="evidence" value="ECO:0007669"/>
    <property type="project" value="TreeGrafter"/>
</dbReference>
<keyword evidence="9" id="KW-0234">DNA repair</keyword>
<dbReference type="SUPFAM" id="SSF55811">
    <property type="entry name" value="Nudix"/>
    <property type="match status" value="1"/>
</dbReference>
<dbReference type="PROSITE" id="PS51462">
    <property type="entry name" value="NUDIX"/>
    <property type="match status" value="1"/>
</dbReference>
<dbReference type="GO" id="GO:0044716">
    <property type="term" value="F:8-oxo-GDP phosphatase activity"/>
    <property type="evidence" value="ECO:0007669"/>
    <property type="project" value="TreeGrafter"/>
</dbReference>
<keyword evidence="7 17" id="KW-0378">Hydrolase</keyword>
<proteinExistence type="inferred from homology"/>
<evidence type="ECO:0000256" key="7">
    <source>
        <dbReference type="ARBA" id="ARBA00022801"/>
    </source>
</evidence>
<dbReference type="GO" id="GO:0044715">
    <property type="term" value="F:8-oxo-dGDP phosphatase activity"/>
    <property type="evidence" value="ECO:0007669"/>
    <property type="project" value="TreeGrafter"/>
</dbReference>
<feature type="domain" description="Nudix hydrolase" evidence="18">
    <location>
        <begin position="29"/>
        <end position="154"/>
    </location>
</feature>
<keyword evidence="20" id="KW-1185">Reference proteome</keyword>